<dbReference type="EMBL" id="PIPW01000003">
    <property type="protein sequence ID" value="RUO52037.1"/>
    <property type="molecule type" value="Genomic_DNA"/>
</dbReference>
<evidence type="ECO:0000313" key="3">
    <source>
        <dbReference type="Proteomes" id="UP000287198"/>
    </source>
</evidence>
<keyword evidence="1" id="KW-0472">Membrane</keyword>
<reference evidence="3" key="1">
    <citation type="journal article" date="2018" name="Front. Microbiol.">
        <title>Genome-Based Analysis Reveals the Taxonomy and Diversity of the Family Idiomarinaceae.</title>
        <authorList>
            <person name="Liu Y."/>
            <person name="Lai Q."/>
            <person name="Shao Z."/>
        </authorList>
    </citation>
    <scope>NUCLEOTIDE SEQUENCE [LARGE SCALE GENOMIC DNA]</scope>
    <source>
        <strain evidence="3">BH195</strain>
    </source>
</reference>
<keyword evidence="1" id="KW-1133">Transmembrane helix</keyword>
<evidence type="ECO:0000256" key="1">
    <source>
        <dbReference type="SAM" id="Phobius"/>
    </source>
</evidence>
<sequence>MAQHQRSSQWRVWHRWLSLIFGVQMVIWTISGAYMVFFQLDFIHGDHLVQDTSAAVPADTQVAPLDQLLERYPHTQTVALETRWLNNQLTAVYELDGHQGQTIVSAETLAPITLEEHHIRELANRYYALEAPTIDSVVYLTENPPTELNPALLPIWQVNYDDFGNTSLYLSETTGDMLVKRHTFWRGFDIMWMTHIMDYSDRVDIETWWLKVFIIGTFILMITGAVLLVYTISFKKKKPGGAQ</sequence>
<feature type="transmembrane region" description="Helical" evidence="1">
    <location>
        <begin position="12"/>
        <end position="37"/>
    </location>
</feature>
<dbReference type="OrthoDB" id="9806195at2"/>
<dbReference type="RefSeq" id="WP_126764138.1">
    <property type="nucleotide sequence ID" value="NZ_JBHLTZ010000010.1"/>
</dbReference>
<dbReference type="Proteomes" id="UP000287198">
    <property type="component" value="Unassembled WGS sequence"/>
</dbReference>
<evidence type="ECO:0000313" key="2">
    <source>
        <dbReference type="EMBL" id="RUO52037.1"/>
    </source>
</evidence>
<keyword evidence="1" id="KW-0812">Transmembrane</keyword>
<comment type="caution">
    <text evidence="2">The sequence shown here is derived from an EMBL/GenBank/DDBJ whole genome shotgun (WGS) entry which is preliminary data.</text>
</comment>
<accession>A0A432XTI0</accession>
<evidence type="ECO:0008006" key="4">
    <source>
        <dbReference type="Google" id="ProtNLM"/>
    </source>
</evidence>
<gene>
    <name evidence="2" type="ORF">CWI69_10380</name>
</gene>
<organism evidence="2 3">
    <name type="scientific">Pseudidiomarina halophila</name>
    <dbReference type="NCBI Taxonomy" id="1449799"/>
    <lineage>
        <taxon>Bacteria</taxon>
        <taxon>Pseudomonadati</taxon>
        <taxon>Pseudomonadota</taxon>
        <taxon>Gammaproteobacteria</taxon>
        <taxon>Alteromonadales</taxon>
        <taxon>Idiomarinaceae</taxon>
        <taxon>Pseudidiomarina</taxon>
    </lineage>
</organism>
<keyword evidence="3" id="KW-1185">Reference proteome</keyword>
<feature type="transmembrane region" description="Helical" evidence="1">
    <location>
        <begin position="208"/>
        <end position="230"/>
    </location>
</feature>
<dbReference type="AlphaFoldDB" id="A0A432XTI0"/>
<name>A0A432XTI0_9GAMM</name>
<protein>
    <recommendedName>
        <fullName evidence="4">PepSY domain-containing protein</fullName>
    </recommendedName>
</protein>
<proteinExistence type="predicted"/>